<dbReference type="RefSeq" id="WP_164694672.1">
    <property type="nucleotide sequence ID" value="NZ_JAAIKB010000004.1"/>
</dbReference>
<protein>
    <submittedName>
        <fullName evidence="2">Uncharacterized protein</fullName>
    </submittedName>
</protein>
<gene>
    <name evidence="2" type="ORF">G3576_12160</name>
</gene>
<proteinExistence type="predicted"/>
<keyword evidence="3" id="KW-1185">Reference proteome</keyword>
<evidence type="ECO:0000256" key="1">
    <source>
        <dbReference type="SAM" id="MobiDB-lite"/>
    </source>
</evidence>
<dbReference type="Proteomes" id="UP000475385">
    <property type="component" value="Unassembled WGS sequence"/>
</dbReference>
<dbReference type="EMBL" id="JAAIKB010000004">
    <property type="protein sequence ID" value="NGM20769.1"/>
    <property type="molecule type" value="Genomic_DNA"/>
</dbReference>
<organism evidence="2 3">
    <name type="scientific">Falsiroseomonas algicola</name>
    <dbReference type="NCBI Taxonomy" id="2716930"/>
    <lineage>
        <taxon>Bacteria</taxon>
        <taxon>Pseudomonadati</taxon>
        <taxon>Pseudomonadota</taxon>
        <taxon>Alphaproteobacteria</taxon>
        <taxon>Acetobacterales</taxon>
        <taxon>Roseomonadaceae</taxon>
        <taxon>Falsiroseomonas</taxon>
    </lineage>
</organism>
<name>A0A6M1LL93_9PROT</name>
<reference evidence="2 3" key="2">
    <citation type="submission" date="2020-03" db="EMBL/GenBank/DDBJ databases">
        <title>Roseomonas stagni sp. nov., isolated from pond water in Japan.</title>
        <authorList>
            <person name="Furuhata K."/>
            <person name="Miyamoto H."/>
            <person name="Goto K."/>
        </authorList>
    </citation>
    <scope>NUCLEOTIDE SEQUENCE [LARGE SCALE GENOMIC DNA]</scope>
    <source>
        <strain evidence="2 3">PeD5</strain>
    </source>
</reference>
<evidence type="ECO:0000313" key="3">
    <source>
        <dbReference type="Proteomes" id="UP000475385"/>
    </source>
</evidence>
<reference evidence="2 3" key="1">
    <citation type="submission" date="2020-02" db="EMBL/GenBank/DDBJ databases">
        <authorList>
            <person name="Kim H.M."/>
            <person name="Jeon C.O."/>
        </authorList>
    </citation>
    <scope>NUCLEOTIDE SEQUENCE [LARGE SCALE GENOMIC DNA]</scope>
    <source>
        <strain evidence="2 3">PeD5</strain>
    </source>
</reference>
<comment type="caution">
    <text evidence="2">The sequence shown here is derived from an EMBL/GenBank/DDBJ whole genome shotgun (WGS) entry which is preliminary data.</text>
</comment>
<sequence length="242" mass="24343">MMPLPAPPAEEATTPIDDPPQPLPPRQGRAALLLSGSAVILAAAALFVALDRPLPPMVSPAAAVMPAPLPADAPLPLIGIELLLPHLPRSAPFPRALALALAFAAGDPEASALLAPLQAVAPQGAPLVRHLADTFGDAAEAAVLAEMGLAPDAGWLARRAAATMRFGASLGSAGTPTLAAVQAASAALAGGDLTAAERALEGLPPAPTAALRPWREGLQRRLAADEAARNLAALALQRVAMQ</sequence>
<evidence type="ECO:0000313" key="2">
    <source>
        <dbReference type="EMBL" id="NGM20769.1"/>
    </source>
</evidence>
<dbReference type="AlphaFoldDB" id="A0A6M1LL93"/>
<feature type="region of interest" description="Disordered" evidence="1">
    <location>
        <begin position="1"/>
        <end position="28"/>
    </location>
</feature>
<accession>A0A6M1LL93</accession>